<accession>A0AAV7UK46</accession>
<protein>
    <submittedName>
        <fullName evidence="2">Uncharacterized protein</fullName>
    </submittedName>
</protein>
<sequence length="286" mass="30125">MSPLFVKLGFSLPPEQQKHQAAADTQSALPSESTGVERVFLASRRVPVVPLVVAGGNPGEQDSHFMGGYAMRGPGNYLLPSARALLHGTLRCGAGSDATPSVCEEIRHHKPRAEPLRRWQSAPPPQQERGAQLLSFGARAAGTSRWMGVKAQAPSPRRARAPSAAGRDLMVPGAARARVLESAAAASSCSQPGQTRGRGPAAPRLAISPRQLPLQSDQTGAPARRHSAPQAIRRSLTKCGGVRGRPGGCFPAGPGRSVRSSVHPGPHFGSSPPVWAWLCPYPNRRG</sequence>
<evidence type="ECO:0000256" key="1">
    <source>
        <dbReference type="SAM" id="MobiDB-lite"/>
    </source>
</evidence>
<reference evidence="2" key="1">
    <citation type="journal article" date="2022" name="bioRxiv">
        <title>Sequencing and chromosome-scale assembly of the giantPleurodeles waltlgenome.</title>
        <authorList>
            <person name="Brown T."/>
            <person name="Elewa A."/>
            <person name="Iarovenko S."/>
            <person name="Subramanian E."/>
            <person name="Araus A.J."/>
            <person name="Petzold A."/>
            <person name="Susuki M."/>
            <person name="Suzuki K.-i.T."/>
            <person name="Hayashi T."/>
            <person name="Toyoda A."/>
            <person name="Oliveira C."/>
            <person name="Osipova E."/>
            <person name="Leigh N.D."/>
            <person name="Simon A."/>
            <person name="Yun M.H."/>
        </authorList>
    </citation>
    <scope>NUCLEOTIDE SEQUENCE</scope>
    <source>
        <strain evidence="2">20211129_DDA</strain>
        <tissue evidence="2">Liver</tissue>
    </source>
</reference>
<dbReference type="EMBL" id="JANPWB010000005">
    <property type="protein sequence ID" value="KAJ1188991.1"/>
    <property type="molecule type" value="Genomic_DNA"/>
</dbReference>
<keyword evidence="3" id="KW-1185">Reference proteome</keyword>
<feature type="region of interest" description="Disordered" evidence="1">
    <location>
        <begin position="184"/>
        <end position="206"/>
    </location>
</feature>
<dbReference type="Proteomes" id="UP001066276">
    <property type="component" value="Chromosome 3_1"/>
</dbReference>
<evidence type="ECO:0000313" key="3">
    <source>
        <dbReference type="Proteomes" id="UP001066276"/>
    </source>
</evidence>
<gene>
    <name evidence="2" type="ORF">NDU88_005744</name>
</gene>
<feature type="compositionally biased region" description="Low complexity" evidence="1">
    <location>
        <begin position="153"/>
        <end position="165"/>
    </location>
</feature>
<comment type="caution">
    <text evidence="2">The sequence shown here is derived from an EMBL/GenBank/DDBJ whole genome shotgun (WGS) entry which is preliminary data.</text>
</comment>
<feature type="region of interest" description="Disordered" evidence="1">
    <location>
        <begin position="146"/>
        <end position="165"/>
    </location>
</feature>
<name>A0AAV7UK46_PLEWA</name>
<evidence type="ECO:0000313" key="2">
    <source>
        <dbReference type="EMBL" id="KAJ1188991.1"/>
    </source>
</evidence>
<proteinExistence type="predicted"/>
<dbReference type="AlphaFoldDB" id="A0AAV7UK46"/>
<organism evidence="2 3">
    <name type="scientific">Pleurodeles waltl</name>
    <name type="common">Iberian ribbed newt</name>
    <dbReference type="NCBI Taxonomy" id="8319"/>
    <lineage>
        <taxon>Eukaryota</taxon>
        <taxon>Metazoa</taxon>
        <taxon>Chordata</taxon>
        <taxon>Craniata</taxon>
        <taxon>Vertebrata</taxon>
        <taxon>Euteleostomi</taxon>
        <taxon>Amphibia</taxon>
        <taxon>Batrachia</taxon>
        <taxon>Caudata</taxon>
        <taxon>Salamandroidea</taxon>
        <taxon>Salamandridae</taxon>
        <taxon>Pleurodelinae</taxon>
        <taxon>Pleurodeles</taxon>
    </lineage>
</organism>